<reference evidence="2" key="1">
    <citation type="submission" date="2020-03" db="EMBL/GenBank/DDBJ databases">
        <authorList>
            <person name="Weist P."/>
        </authorList>
    </citation>
    <scope>NUCLEOTIDE SEQUENCE</scope>
</reference>
<feature type="region of interest" description="Disordered" evidence="1">
    <location>
        <begin position="56"/>
        <end position="79"/>
    </location>
</feature>
<dbReference type="AlphaFoldDB" id="A0A9N7V6T1"/>
<evidence type="ECO:0000313" key="2">
    <source>
        <dbReference type="EMBL" id="CAB1443120.1"/>
    </source>
</evidence>
<organism evidence="2 3">
    <name type="scientific">Pleuronectes platessa</name>
    <name type="common">European plaice</name>
    <dbReference type="NCBI Taxonomy" id="8262"/>
    <lineage>
        <taxon>Eukaryota</taxon>
        <taxon>Metazoa</taxon>
        <taxon>Chordata</taxon>
        <taxon>Craniata</taxon>
        <taxon>Vertebrata</taxon>
        <taxon>Euteleostomi</taxon>
        <taxon>Actinopterygii</taxon>
        <taxon>Neopterygii</taxon>
        <taxon>Teleostei</taxon>
        <taxon>Neoteleostei</taxon>
        <taxon>Acanthomorphata</taxon>
        <taxon>Carangaria</taxon>
        <taxon>Pleuronectiformes</taxon>
        <taxon>Pleuronectoidei</taxon>
        <taxon>Pleuronectidae</taxon>
        <taxon>Pleuronectes</taxon>
    </lineage>
</organism>
<dbReference type="EMBL" id="CADEAL010003001">
    <property type="protein sequence ID" value="CAB1443120.1"/>
    <property type="molecule type" value="Genomic_DNA"/>
</dbReference>
<keyword evidence="3" id="KW-1185">Reference proteome</keyword>
<accession>A0A9N7V6T1</accession>
<gene>
    <name evidence="2" type="ORF">PLEPLA_LOCUS30836</name>
</gene>
<proteinExistence type="predicted"/>
<comment type="caution">
    <text evidence="2">The sequence shown here is derived from an EMBL/GenBank/DDBJ whole genome shotgun (WGS) entry which is preliminary data.</text>
</comment>
<evidence type="ECO:0000313" key="3">
    <source>
        <dbReference type="Proteomes" id="UP001153269"/>
    </source>
</evidence>
<name>A0A9N7V6T1_PLEPL</name>
<protein>
    <submittedName>
        <fullName evidence="2">Uncharacterized protein</fullName>
    </submittedName>
</protein>
<sequence>MQEGRRAVRRPGYLRHAVSNVAYNLCQRRELGAGEETENKKKPPLRLGFRINRSQASGWGSSAPGAHVHPDPAACRGPGTARRANKLHELMMERRKLREAYNNHGTERYETLGLPCLRSPYNTD</sequence>
<evidence type="ECO:0000256" key="1">
    <source>
        <dbReference type="SAM" id="MobiDB-lite"/>
    </source>
</evidence>
<dbReference type="Proteomes" id="UP001153269">
    <property type="component" value="Unassembled WGS sequence"/>
</dbReference>